<accession>A0ABM7M990</accession>
<evidence type="ECO:0000313" key="4">
    <source>
        <dbReference type="Proteomes" id="UP000676967"/>
    </source>
</evidence>
<dbReference type="InterPro" id="IPR042150">
    <property type="entry name" value="MmRce1-like"/>
</dbReference>
<feature type="transmembrane region" description="Helical" evidence="1">
    <location>
        <begin position="177"/>
        <end position="196"/>
    </location>
</feature>
<feature type="transmembrane region" description="Helical" evidence="1">
    <location>
        <begin position="78"/>
        <end position="101"/>
    </location>
</feature>
<feature type="transmembrane region" description="Helical" evidence="1">
    <location>
        <begin position="6"/>
        <end position="26"/>
    </location>
</feature>
<protein>
    <recommendedName>
        <fullName evidence="2">CAAX prenyl protease 2/Lysostaphin resistance protein A-like domain-containing protein</fullName>
    </recommendedName>
</protein>
<sequence>MSMRVKGIVVYLAISFGVVWPYLFVARLGLGWSLVNPLVQLPVAFVPAIGAFVVRRWVTREGFAGAGLTWRSPAKLWLAGLLAPLGVTLMMLACAVSAGWWEPRLDGGELIFLLIAQVVMTPAYFGEEFGWTSFLWPRLLPGRPRGSILLTGLIWAVWHYPLAFLGYAQFTDRAISLPLWTVMFLLFEILLCWLYAASGSVWVTSLAHSGNNVVMGLLSEELLGDLSSVQLLLCTDLALAVLCLPLLGSKLFTPARRADLAVVSR</sequence>
<dbReference type="PANTHER" id="PTHR35797:SF1">
    <property type="entry name" value="PROTEASE"/>
    <property type="match status" value="1"/>
</dbReference>
<feature type="transmembrane region" description="Helical" evidence="1">
    <location>
        <begin position="146"/>
        <end position="165"/>
    </location>
</feature>
<feature type="domain" description="CAAX prenyl protease 2/Lysostaphin resistance protein A-like" evidence="2">
    <location>
        <begin position="111"/>
        <end position="214"/>
    </location>
</feature>
<dbReference type="InterPro" id="IPR003675">
    <property type="entry name" value="Rce1/LyrA-like_dom"/>
</dbReference>
<keyword evidence="1" id="KW-0812">Transmembrane</keyword>
<organism evidence="3 4">
    <name type="scientific">Actinoplanes ianthinogenes</name>
    <dbReference type="NCBI Taxonomy" id="122358"/>
    <lineage>
        <taxon>Bacteria</taxon>
        <taxon>Bacillati</taxon>
        <taxon>Actinomycetota</taxon>
        <taxon>Actinomycetes</taxon>
        <taxon>Micromonosporales</taxon>
        <taxon>Micromonosporaceae</taxon>
        <taxon>Actinoplanes</taxon>
    </lineage>
</organism>
<feature type="transmembrane region" description="Helical" evidence="1">
    <location>
        <begin position="228"/>
        <end position="247"/>
    </location>
</feature>
<feature type="transmembrane region" description="Helical" evidence="1">
    <location>
        <begin position="38"/>
        <end position="58"/>
    </location>
</feature>
<dbReference type="PANTHER" id="PTHR35797">
    <property type="entry name" value="PROTEASE-RELATED"/>
    <property type="match status" value="1"/>
</dbReference>
<keyword evidence="1" id="KW-0472">Membrane</keyword>
<dbReference type="Proteomes" id="UP000676967">
    <property type="component" value="Chromosome"/>
</dbReference>
<evidence type="ECO:0000313" key="3">
    <source>
        <dbReference type="EMBL" id="BCJ48187.1"/>
    </source>
</evidence>
<name>A0ABM7M990_9ACTN</name>
<keyword evidence="1" id="KW-1133">Transmembrane helix</keyword>
<evidence type="ECO:0000259" key="2">
    <source>
        <dbReference type="Pfam" id="PF02517"/>
    </source>
</evidence>
<dbReference type="Pfam" id="PF02517">
    <property type="entry name" value="Rce1-like"/>
    <property type="match status" value="1"/>
</dbReference>
<reference evidence="3 4" key="1">
    <citation type="submission" date="2020-08" db="EMBL/GenBank/DDBJ databases">
        <title>Whole genome shotgun sequence of Actinoplanes ianthinogenes NBRC 13996.</title>
        <authorList>
            <person name="Komaki H."/>
            <person name="Tamura T."/>
        </authorList>
    </citation>
    <scope>NUCLEOTIDE SEQUENCE [LARGE SCALE GENOMIC DNA]</scope>
    <source>
        <strain evidence="3 4">NBRC 13996</strain>
    </source>
</reference>
<gene>
    <name evidence="3" type="ORF">Aiant_88440</name>
</gene>
<keyword evidence="4" id="KW-1185">Reference proteome</keyword>
<dbReference type="EMBL" id="AP023356">
    <property type="protein sequence ID" value="BCJ48187.1"/>
    <property type="molecule type" value="Genomic_DNA"/>
</dbReference>
<dbReference type="RefSeq" id="WP_189330502.1">
    <property type="nucleotide sequence ID" value="NZ_AP023356.1"/>
</dbReference>
<proteinExistence type="predicted"/>
<evidence type="ECO:0000256" key="1">
    <source>
        <dbReference type="SAM" id="Phobius"/>
    </source>
</evidence>